<organism evidence="2 3">
    <name type="scientific">Maribacter polysiphoniae</name>
    <dbReference type="NCBI Taxonomy" id="429344"/>
    <lineage>
        <taxon>Bacteria</taxon>
        <taxon>Pseudomonadati</taxon>
        <taxon>Bacteroidota</taxon>
        <taxon>Flavobacteriia</taxon>
        <taxon>Flavobacteriales</taxon>
        <taxon>Flavobacteriaceae</taxon>
        <taxon>Maribacter</taxon>
    </lineage>
</organism>
<dbReference type="AlphaFoldDB" id="A0A316E166"/>
<evidence type="ECO:0000313" key="4">
    <source>
        <dbReference type="Proteomes" id="UP000651837"/>
    </source>
</evidence>
<dbReference type="Proteomes" id="UP000651837">
    <property type="component" value="Unassembled WGS sequence"/>
</dbReference>
<evidence type="ECO:0000313" key="2">
    <source>
        <dbReference type="EMBL" id="PWK23706.1"/>
    </source>
</evidence>
<sequence length="143" mass="16862">MVSQKKTAKKVLSEKVEQMYRESQQWKSYLQLVFDELTFIQHLLNSYVFEPNTPNLFERLQNYQSRIKKSKADWNTLSKQVVSHENSIGGILESSDRTCDKFYHQKHELLKAETVSYMESFKDLKSEIFEYAGGILKKNKPSK</sequence>
<reference evidence="2 3" key="1">
    <citation type="submission" date="2018-05" db="EMBL/GenBank/DDBJ databases">
        <title>Genomic Encyclopedia of Archaeal and Bacterial Type Strains, Phase II (KMG-II): from individual species to whole genera.</title>
        <authorList>
            <person name="Goeker M."/>
        </authorList>
    </citation>
    <scope>NUCLEOTIDE SEQUENCE [LARGE SCALE GENOMIC DNA]</scope>
    <source>
        <strain evidence="2 3">DSM 23514</strain>
    </source>
</reference>
<evidence type="ECO:0000313" key="1">
    <source>
        <dbReference type="EMBL" id="MBD1261053.1"/>
    </source>
</evidence>
<reference evidence="1 4" key="2">
    <citation type="submission" date="2020-07" db="EMBL/GenBank/DDBJ databases">
        <title>The draft genome sequence of Maribacter polysiphoniae KCTC 22021.</title>
        <authorList>
            <person name="Mu L."/>
        </authorList>
    </citation>
    <scope>NUCLEOTIDE SEQUENCE [LARGE SCALE GENOMIC DNA]</scope>
    <source>
        <strain evidence="1 4">KCTC 22021</strain>
    </source>
</reference>
<dbReference type="EMBL" id="JACWLN010000004">
    <property type="protein sequence ID" value="MBD1261053.1"/>
    <property type="molecule type" value="Genomic_DNA"/>
</dbReference>
<protein>
    <submittedName>
        <fullName evidence="2">Uncharacterized protein</fullName>
    </submittedName>
</protein>
<gene>
    <name evidence="1" type="ORF">HZY62_10675</name>
    <name evidence="2" type="ORF">LX92_02273</name>
</gene>
<dbReference type="RefSeq" id="WP_109650572.1">
    <property type="nucleotide sequence ID" value="NZ_JACWLN010000004.1"/>
</dbReference>
<evidence type="ECO:0000313" key="3">
    <source>
        <dbReference type="Proteomes" id="UP000245667"/>
    </source>
</evidence>
<name>A0A316E166_9FLAO</name>
<proteinExistence type="predicted"/>
<dbReference type="Proteomes" id="UP000245667">
    <property type="component" value="Unassembled WGS sequence"/>
</dbReference>
<comment type="caution">
    <text evidence="2">The sequence shown here is derived from an EMBL/GenBank/DDBJ whole genome shotgun (WGS) entry which is preliminary data.</text>
</comment>
<dbReference type="EMBL" id="QGGQ01000004">
    <property type="protein sequence ID" value="PWK23706.1"/>
    <property type="molecule type" value="Genomic_DNA"/>
</dbReference>
<keyword evidence="4" id="KW-1185">Reference proteome</keyword>
<accession>A0A316E166</accession>
<dbReference type="OrthoDB" id="1431622at2"/>